<dbReference type="Proteomes" id="UP000035036">
    <property type="component" value="Chromosome"/>
</dbReference>
<dbReference type="STRING" id="483547.GSUB_15490"/>
<dbReference type="OrthoDB" id="9921920at2"/>
<gene>
    <name evidence="1" type="ORF">GSUB_15490</name>
</gene>
<name>A0A0B5FVR3_9BACT</name>
<evidence type="ECO:0000313" key="2">
    <source>
        <dbReference type="Proteomes" id="UP000035036"/>
    </source>
</evidence>
<dbReference type="AlphaFoldDB" id="A0A0B5FVR3"/>
<dbReference type="RefSeq" id="WP_040201622.1">
    <property type="nucleotide sequence ID" value="NZ_CP010311.1"/>
</dbReference>
<reference evidence="1 2" key="1">
    <citation type="journal article" date="2015" name="Genome Announc.">
        <title>Genomes of Geoalkalibacter ferrihydriticus Z-0531T and Geoalkalibacter subterraneus Red1T, Two Haloalkaliphilic Metal-Reducing Deltaproteobacteria.</title>
        <authorList>
            <person name="Badalamenti J.P."/>
            <person name="Krajmalnik-Brown R."/>
            <person name="Torres C.I."/>
            <person name="Bond D.R."/>
        </authorList>
    </citation>
    <scope>NUCLEOTIDE SEQUENCE [LARGE SCALE GENOMIC DNA]</scope>
    <source>
        <strain evidence="1 2">Red1</strain>
    </source>
</reference>
<organism evidence="1 2">
    <name type="scientific">Geoalkalibacter subterraneus</name>
    <dbReference type="NCBI Taxonomy" id="483547"/>
    <lineage>
        <taxon>Bacteria</taxon>
        <taxon>Pseudomonadati</taxon>
        <taxon>Thermodesulfobacteriota</taxon>
        <taxon>Desulfuromonadia</taxon>
        <taxon>Desulfuromonadales</taxon>
        <taxon>Geoalkalibacteraceae</taxon>
        <taxon>Geoalkalibacter</taxon>
    </lineage>
</organism>
<dbReference type="HOGENOM" id="CLU_2287504_0_0_7"/>
<dbReference type="KEGG" id="gsb:GSUB_15490"/>
<dbReference type="EMBL" id="CP010311">
    <property type="protein sequence ID" value="AJF07671.1"/>
    <property type="molecule type" value="Genomic_DNA"/>
</dbReference>
<keyword evidence="2" id="KW-1185">Reference proteome</keyword>
<protein>
    <submittedName>
        <fullName evidence="1">Uncharacterized protein</fullName>
    </submittedName>
</protein>
<accession>A0A0B5FVR3</accession>
<proteinExistence type="predicted"/>
<evidence type="ECO:0000313" key="1">
    <source>
        <dbReference type="EMBL" id="AJF07671.1"/>
    </source>
</evidence>
<sequence>MASRDELVKELAEDVQRRFRASVPLDQAPSGELNSYLAERVGAMIEKLPDPYQTLIADWEGEAHQLDLAWWESEPTPRQIVLGLAAAILERETREYLDLPR</sequence>